<keyword evidence="8" id="KW-0206">Cytoskeleton</keyword>
<gene>
    <name evidence="12" type="ORF">DYB32_005668</name>
</gene>
<evidence type="ECO:0000256" key="3">
    <source>
        <dbReference type="ARBA" id="ARBA00009071"/>
    </source>
</evidence>
<evidence type="ECO:0000256" key="1">
    <source>
        <dbReference type="ARBA" id="ARBA00003029"/>
    </source>
</evidence>
<evidence type="ECO:0000313" key="12">
    <source>
        <dbReference type="EMBL" id="RHY28835.1"/>
    </source>
</evidence>
<dbReference type="EMBL" id="QUSY01000518">
    <property type="protein sequence ID" value="RHY28835.1"/>
    <property type="molecule type" value="Genomic_DNA"/>
</dbReference>
<evidence type="ECO:0000256" key="10">
    <source>
        <dbReference type="SAM" id="Coils"/>
    </source>
</evidence>
<evidence type="ECO:0000256" key="7">
    <source>
        <dbReference type="ARBA" id="ARBA00023069"/>
    </source>
</evidence>
<evidence type="ECO:0000256" key="9">
    <source>
        <dbReference type="ARBA" id="ARBA00023273"/>
    </source>
</evidence>
<dbReference type="PANTHER" id="PTHR31598">
    <property type="entry name" value="IQ DOMAIN-CONTAINING PROTEIN D"/>
    <property type="match status" value="1"/>
</dbReference>
<organism evidence="12 13">
    <name type="scientific">Aphanomyces invadans</name>
    <dbReference type="NCBI Taxonomy" id="157072"/>
    <lineage>
        <taxon>Eukaryota</taxon>
        <taxon>Sar</taxon>
        <taxon>Stramenopiles</taxon>
        <taxon>Oomycota</taxon>
        <taxon>Saprolegniomycetes</taxon>
        <taxon>Saprolegniales</taxon>
        <taxon>Verrucalvaceae</taxon>
        <taxon>Aphanomyces</taxon>
    </lineage>
</organism>
<evidence type="ECO:0000256" key="5">
    <source>
        <dbReference type="ARBA" id="ARBA00022490"/>
    </source>
</evidence>
<sequence length="782" mass="85524">MGGGVAYTRGTSFMFKHWVEEPFELTPADISTLDLPGSKKAGLILRYRDIELVVSSARALPGDGTTTTKARIEFTGRTTEAIRKATTYFTAATTTSVSFFVRSEVERAHLIHLVELNTVINPATASQSPPPEPHAIPLPSEIPLMAIDSQCPAAPALSSHTRQTSGVKHIIDDGFQSLETAAALEGKQDWAAALHAYEHAHRCFFQSCPHIPPDKASTRQLLTEKCTELSTTIATLRSRIEVAASNLPPAPVIPTHFTPTIAPATVPTAPPQQPISPVSSVHELHDMSPPSLHNFSIDERMHSLHKFAEAQDVKRAQEQKLPIASDLALRLAALKMETTVVPPLSTLEARLQRLRGSEPSPTVAPSYLAPIAPDDGLASLVANLDDEDNFSEDDTLDFAMNEALQNEDVAVHVTALLAEAQQIMTTATSSAVSPSTQASNDSGDAQVDALVKQVLDEVALETKVADGGEAAPPGTKYDDDFVEVGVSDQSKSSYPPWSHQLKHGTSGLVALSGYVTAVRDRVAGTLSTSVEQDEATRQMMGDMEIRIREAENDYKQTTIDVRNQRELRDIDVRRNALKIHGLTRTTYLGDTLDELHDIEQGADQAATLIEQDAKHAEFSLLNTYEGQATQCRDEADSLNVRGTKSKEDHSVQEEGHRKRKLKAAVEVGNQIEQYDHDLTALQAQIDATRASMATEVTEVARLSAIFLRLDENYRFAAADHARWDAEDKARLAKEAAFLKLVARIQATYRGYITRKLLNARKERKKGKKKGKKGAKKSTKKRS</sequence>
<keyword evidence="7" id="KW-0969">Cilium</keyword>
<reference evidence="12 13" key="1">
    <citation type="submission" date="2018-08" db="EMBL/GenBank/DDBJ databases">
        <title>Aphanomyces genome sequencing and annotation.</title>
        <authorList>
            <person name="Minardi D."/>
            <person name="Oidtmann B."/>
            <person name="Van Der Giezen M."/>
            <person name="Studholme D.J."/>
        </authorList>
    </citation>
    <scope>NUCLEOTIDE SEQUENCE [LARGE SCALE GENOMIC DNA]</scope>
    <source>
        <strain evidence="12 13">NJM0002</strain>
    </source>
</reference>
<evidence type="ECO:0000256" key="4">
    <source>
        <dbReference type="ARBA" id="ARBA00021752"/>
    </source>
</evidence>
<dbReference type="CDD" id="cd23767">
    <property type="entry name" value="IQCD"/>
    <property type="match status" value="1"/>
</dbReference>
<dbReference type="PANTHER" id="PTHR31598:SF1">
    <property type="entry name" value="DYNEIN REGULATORY COMPLEX PROTEIN 10"/>
    <property type="match status" value="1"/>
</dbReference>
<feature type="coiled-coil region" evidence="10">
    <location>
        <begin position="540"/>
        <end position="567"/>
    </location>
</feature>
<evidence type="ECO:0000256" key="11">
    <source>
        <dbReference type="SAM" id="MobiDB-lite"/>
    </source>
</evidence>
<keyword evidence="9" id="KW-0966">Cell projection</keyword>
<proteinExistence type="inferred from homology"/>
<evidence type="ECO:0000256" key="8">
    <source>
        <dbReference type="ARBA" id="ARBA00023212"/>
    </source>
</evidence>
<dbReference type="AlphaFoldDB" id="A0A3R6V9U2"/>
<dbReference type="Proteomes" id="UP000285060">
    <property type="component" value="Unassembled WGS sequence"/>
</dbReference>
<comment type="function">
    <text evidence="1">Component of the nexin-dynein regulatory complex (N-DRC), a key regulator of ciliary/flagellar motility which maintains the alignment and integrity of the distal axoneme and regulates microtubule sliding in motile axonemes.</text>
</comment>
<keyword evidence="5" id="KW-0963">Cytoplasm</keyword>
<comment type="caution">
    <text evidence="12">The sequence shown here is derived from an EMBL/GenBank/DDBJ whole genome shotgun (WGS) entry which is preliminary data.</text>
</comment>
<accession>A0A3R6V9U2</accession>
<comment type="subcellular location">
    <subcellularLocation>
        <location evidence="2">Cytoplasm</location>
        <location evidence="2">Cytoskeleton</location>
        <location evidence="2">Flagellum axoneme</location>
    </subcellularLocation>
</comment>
<keyword evidence="6" id="KW-0282">Flagellum</keyword>
<protein>
    <recommendedName>
        <fullName evidence="4">Dynein regulatory complex protein 10</fullName>
    </recommendedName>
</protein>
<keyword evidence="10" id="KW-0175">Coiled coil</keyword>
<name>A0A3R6V9U2_9STRA</name>
<feature type="region of interest" description="Disordered" evidence="11">
    <location>
        <begin position="759"/>
        <end position="782"/>
    </location>
</feature>
<dbReference type="VEuPathDB" id="FungiDB:H310_07204"/>
<evidence type="ECO:0000256" key="6">
    <source>
        <dbReference type="ARBA" id="ARBA00022846"/>
    </source>
</evidence>
<evidence type="ECO:0000313" key="13">
    <source>
        <dbReference type="Proteomes" id="UP000285060"/>
    </source>
</evidence>
<dbReference type="InterPro" id="IPR042815">
    <property type="entry name" value="DRC10"/>
</dbReference>
<keyword evidence="13" id="KW-1185">Reference proteome</keyword>
<evidence type="ECO:0000256" key="2">
    <source>
        <dbReference type="ARBA" id="ARBA00004611"/>
    </source>
</evidence>
<comment type="similarity">
    <text evidence="3">Belongs to the DRC10 family.</text>
</comment>
<dbReference type="PROSITE" id="PS50096">
    <property type="entry name" value="IQ"/>
    <property type="match status" value="1"/>
</dbReference>